<keyword evidence="2 3" id="KW-0067">ATP-binding</keyword>
<dbReference type="GO" id="GO:0005737">
    <property type="term" value="C:cytoplasm"/>
    <property type="evidence" value="ECO:0007669"/>
    <property type="project" value="TreeGrafter"/>
</dbReference>
<feature type="region of interest" description="Disordered" evidence="4">
    <location>
        <begin position="850"/>
        <end position="883"/>
    </location>
</feature>
<name>A0A286U7A6_9AGAM</name>
<accession>A0A286U7A6</accession>
<keyword evidence="7" id="KW-1185">Reference proteome</keyword>
<organism evidence="6 7">
    <name type="scientific">Pyrrhoderma noxium</name>
    <dbReference type="NCBI Taxonomy" id="2282107"/>
    <lineage>
        <taxon>Eukaryota</taxon>
        <taxon>Fungi</taxon>
        <taxon>Dikarya</taxon>
        <taxon>Basidiomycota</taxon>
        <taxon>Agaricomycotina</taxon>
        <taxon>Agaricomycetes</taxon>
        <taxon>Hymenochaetales</taxon>
        <taxon>Hymenochaetaceae</taxon>
        <taxon>Pyrrhoderma</taxon>
    </lineage>
</organism>
<dbReference type="InParanoid" id="A0A286U7A6"/>
<sequence length="942" mass="104281">MPSISPPRARPVQYKAPLGTRWEKEKANVPRGAFDLVTDPRQIGPWILGECVGKGASGRVKVARHVETGQMAAVKILPLEHVLSSRHSLNTRASKAEKHRNGIDKEIIMMKLMDHPNIVRIYDVFEGERDLFLILEYVDGGELFDYLVNNGRMEPPKALYYFKQIIYGLSYAHAFSVIHRDLKPENILIASLDPPHIKIADWGMAAFAPPEHCLETSCGSPHYASPEIVRGERYSGTATDIWSCGVILFALMTGRLPFDDKSIRILLQKVKSGKYEIPTYVHQEAADLIRRMLVVDVEKRIKMHDILIHPFLSHGTPGIDCPPAPSISELDKPLRSRALIKQDLIRSLLLICAGATSNELITELLSPPGQGSLIKALYFLLSKHRERTLEEYGMQSLFFNDGQNIKHYAAPPLRESDTPRLLASRLPPTPPMPVYTPERCKTSDAQASSRACSRTRPASPIGPRSPPPSQFSRVRPTSSPAAPRSLSEGANSKDSENILKKAGLTSPCSEQRGSQRTQTIEGLPLSQQRYDPMFSSPTPGVPSGIPFPGSPRVQIPLPSLVPNSVNSTSTPQKPDVDDPVLKRTLDDVERNFQLLLHNQTLLAEKNVGLGLNAVNTPLKNGGSVNKPEEGRERTYPKKLQLGNANANTEFHYSLPNKKMVNLVSQANNDHDKENVDYDPCLSRERQSDEDGSFMKIDKSDVDFNMAEINTNTGGGKRIRARRNTSTSCNQKEGGRHVHRISEPSMAGAGALLSAPSMAVGEVKGWFANLFNWKAQQYVLHSVDNYIATRDEASRVLQKLGCQVQIEDAPGWGLLKCRMDETLDSNGMITMKSVRFRIEFSPVLGYTHAQSQKATVGNDQDSESQSGQGGVTSPTPPRRASVTTKQVAPYASTLILIQEKGALSTFRRVFVRLRSEWQGNDILRSPDATASTTPMVLTTPRMR</sequence>
<dbReference type="InterPro" id="IPR008271">
    <property type="entry name" value="Ser/Thr_kinase_AS"/>
</dbReference>
<dbReference type="SUPFAM" id="SSF56112">
    <property type="entry name" value="Protein kinase-like (PK-like)"/>
    <property type="match status" value="1"/>
</dbReference>
<feature type="compositionally biased region" description="Polar residues" evidence="4">
    <location>
        <begin position="850"/>
        <end position="865"/>
    </location>
</feature>
<dbReference type="GO" id="GO:0035556">
    <property type="term" value="P:intracellular signal transduction"/>
    <property type="evidence" value="ECO:0007669"/>
    <property type="project" value="TreeGrafter"/>
</dbReference>
<gene>
    <name evidence="6" type="ORF">PNOK_0923000</name>
</gene>
<dbReference type="OrthoDB" id="193931at2759"/>
<feature type="compositionally biased region" description="Polar residues" evidence="4">
    <location>
        <begin position="470"/>
        <end position="480"/>
    </location>
</feature>
<feature type="binding site" evidence="3">
    <location>
        <position position="75"/>
    </location>
    <ligand>
        <name>ATP</name>
        <dbReference type="ChEBI" id="CHEBI:30616"/>
    </ligand>
</feature>
<dbReference type="Pfam" id="PF00069">
    <property type="entry name" value="Pkinase"/>
    <property type="match status" value="1"/>
</dbReference>
<dbReference type="GO" id="GO:0000226">
    <property type="term" value="P:microtubule cytoskeleton organization"/>
    <property type="evidence" value="ECO:0007669"/>
    <property type="project" value="TreeGrafter"/>
</dbReference>
<dbReference type="EMBL" id="NBII01000010">
    <property type="protein sequence ID" value="PAV15466.1"/>
    <property type="molecule type" value="Genomic_DNA"/>
</dbReference>
<evidence type="ECO:0000313" key="7">
    <source>
        <dbReference type="Proteomes" id="UP000217199"/>
    </source>
</evidence>
<dbReference type="FunFam" id="1.10.510.10:FF:000571">
    <property type="entry name" value="Maternal embryonic leucine zipper kinase"/>
    <property type="match status" value="1"/>
</dbReference>
<feature type="domain" description="Protein kinase" evidence="5">
    <location>
        <begin position="46"/>
        <end position="312"/>
    </location>
</feature>
<feature type="compositionally biased region" description="Polar residues" evidence="4">
    <location>
        <begin position="506"/>
        <end position="529"/>
    </location>
</feature>
<reference evidence="6 7" key="1">
    <citation type="journal article" date="2017" name="Mol. Ecol.">
        <title>Comparative and population genomic landscape of Phellinus noxius: A hypervariable fungus causing root rot in trees.</title>
        <authorList>
            <person name="Chung C.L."/>
            <person name="Lee T.J."/>
            <person name="Akiba M."/>
            <person name="Lee H.H."/>
            <person name="Kuo T.H."/>
            <person name="Liu D."/>
            <person name="Ke H.M."/>
            <person name="Yokoi T."/>
            <person name="Roa M.B."/>
            <person name="Lu M.J."/>
            <person name="Chang Y.Y."/>
            <person name="Ann P.J."/>
            <person name="Tsai J.N."/>
            <person name="Chen C.Y."/>
            <person name="Tzean S.S."/>
            <person name="Ota Y."/>
            <person name="Hattori T."/>
            <person name="Sahashi N."/>
            <person name="Liou R.F."/>
            <person name="Kikuchi T."/>
            <person name="Tsai I.J."/>
        </authorList>
    </citation>
    <scope>NUCLEOTIDE SEQUENCE [LARGE SCALE GENOMIC DNA]</scope>
    <source>
        <strain evidence="6 7">FFPRI411160</strain>
    </source>
</reference>
<dbReference type="PROSITE" id="PS50011">
    <property type="entry name" value="PROTEIN_KINASE_DOM"/>
    <property type="match status" value="1"/>
</dbReference>
<dbReference type="GO" id="GO:0004674">
    <property type="term" value="F:protein serine/threonine kinase activity"/>
    <property type="evidence" value="ECO:0007669"/>
    <property type="project" value="TreeGrafter"/>
</dbReference>
<protein>
    <submittedName>
        <fullName evidence="6">Pkinase-domain-containing</fullName>
    </submittedName>
</protein>
<dbReference type="STRING" id="2282107.A0A286U7A6"/>
<dbReference type="PROSITE" id="PS00107">
    <property type="entry name" value="PROTEIN_KINASE_ATP"/>
    <property type="match status" value="1"/>
</dbReference>
<feature type="region of interest" description="Disordered" evidence="4">
    <location>
        <begin position="712"/>
        <end position="733"/>
    </location>
</feature>
<dbReference type="GO" id="GO:0005524">
    <property type="term" value="F:ATP binding"/>
    <property type="evidence" value="ECO:0007669"/>
    <property type="project" value="UniProtKB-UniRule"/>
</dbReference>
<evidence type="ECO:0000256" key="2">
    <source>
        <dbReference type="ARBA" id="ARBA00022840"/>
    </source>
</evidence>
<comment type="caution">
    <text evidence="6">The sequence shown here is derived from an EMBL/GenBank/DDBJ whole genome shotgun (WGS) entry which is preliminary data.</text>
</comment>
<dbReference type="SMART" id="SM00220">
    <property type="entry name" value="S_TKc"/>
    <property type="match status" value="1"/>
</dbReference>
<evidence type="ECO:0000259" key="5">
    <source>
        <dbReference type="PROSITE" id="PS50011"/>
    </source>
</evidence>
<dbReference type="InterPro" id="IPR017441">
    <property type="entry name" value="Protein_kinase_ATP_BS"/>
</dbReference>
<evidence type="ECO:0000256" key="3">
    <source>
        <dbReference type="PROSITE-ProRule" id="PRU10141"/>
    </source>
</evidence>
<feature type="region of interest" description="Disordered" evidence="4">
    <location>
        <begin position="923"/>
        <end position="942"/>
    </location>
</feature>
<dbReference type="Gene3D" id="1.10.510.10">
    <property type="entry name" value="Transferase(Phosphotransferase) domain 1"/>
    <property type="match status" value="1"/>
</dbReference>
<keyword evidence="1 3" id="KW-0547">Nucleotide-binding</keyword>
<feature type="region of interest" description="Disordered" evidence="4">
    <location>
        <begin position="411"/>
        <end position="549"/>
    </location>
</feature>
<dbReference type="PANTHER" id="PTHR24346">
    <property type="entry name" value="MAP/MICROTUBULE AFFINITY-REGULATING KINASE"/>
    <property type="match status" value="1"/>
</dbReference>
<dbReference type="Proteomes" id="UP000217199">
    <property type="component" value="Unassembled WGS sequence"/>
</dbReference>
<dbReference type="PANTHER" id="PTHR24346:SF76">
    <property type="entry name" value="NON-SPECIFIC SERINE_THREONINE PROTEIN KINASE"/>
    <property type="match status" value="1"/>
</dbReference>
<feature type="compositionally biased region" description="Polar residues" evidence="4">
    <location>
        <begin position="443"/>
        <end position="452"/>
    </location>
</feature>
<proteinExistence type="predicted"/>
<evidence type="ECO:0000256" key="1">
    <source>
        <dbReference type="ARBA" id="ARBA00022741"/>
    </source>
</evidence>
<dbReference type="InterPro" id="IPR000719">
    <property type="entry name" value="Prot_kinase_dom"/>
</dbReference>
<evidence type="ECO:0000256" key="4">
    <source>
        <dbReference type="SAM" id="MobiDB-lite"/>
    </source>
</evidence>
<dbReference type="AlphaFoldDB" id="A0A286U7A6"/>
<evidence type="ECO:0000313" key="6">
    <source>
        <dbReference type="EMBL" id="PAV15466.1"/>
    </source>
</evidence>
<dbReference type="InterPro" id="IPR011009">
    <property type="entry name" value="Kinase-like_dom_sf"/>
</dbReference>
<dbReference type="PROSITE" id="PS00108">
    <property type="entry name" value="PROTEIN_KINASE_ST"/>
    <property type="match status" value="1"/>
</dbReference>